<sequence length="230" mass="26409">MISNYITALSLFLLFCYINAQSVVQNVKLDNKEVRCLVCEVTIKELTALVLKSDKTKTVKVGGHRLDANGNYDAPKSVPLDKSEIYLSELMEKVCNTMDDYVRGLFKSNKTLTLMKMIEDGKMNPHMDSVEFVQDDDLNKSLKYYCESIIEVHEEDIIEFYQGDKDLDKFCVEERVCPLKQEMPQEETDIFGNEDELSEALGDIKKEEEIAAEVFEDFSEILSELPEKEL</sequence>
<accession>A0A9N9MK45</accession>
<protein>
    <recommendedName>
        <fullName evidence="3">DUF3456 domain-containing protein</fullName>
    </recommendedName>
</protein>
<reference evidence="4" key="1">
    <citation type="submission" date="2022-01" db="EMBL/GenBank/DDBJ databases">
        <authorList>
            <person name="King R."/>
        </authorList>
    </citation>
    <scope>NUCLEOTIDE SEQUENCE</scope>
</reference>
<evidence type="ECO:0000313" key="5">
    <source>
        <dbReference type="Proteomes" id="UP001152799"/>
    </source>
</evidence>
<dbReference type="OrthoDB" id="192915at2759"/>
<dbReference type="PANTHER" id="PTHR13341">
    <property type="entry name" value="MIR-INTERACTING SAPOSIN-LIKE PROTEIN"/>
    <property type="match status" value="1"/>
</dbReference>
<organism evidence="4 5">
    <name type="scientific">Ceutorhynchus assimilis</name>
    <name type="common">cabbage seed weevil</name>
    <dbReference type="NCBI Taxonomy" id="467358"/>
    <lineage>
        <taxon>Eukaryota</taxon>
        <taxon>Metazoa</taxon>
        <taxon>Ecdysozoa</taxon>
        <taxon>Arthropoda</taxon>
        <taxon>Hexapoda</taxon>
        <taxon>Insecta</taxon>
        <taxon>Pterygota</taxon>
        <taxon>Neoptera</taxon>
        <taxon>Endopterygota</taxon>
        <taxon>Coleoptera</taxon>
        <taxon>Polyphaga</taxon>
        <taxon>Cucujiformia</taxon>
        <taxon>Curculionidae</taxon>
        <taxon>Ceutorhynchinae</taxon>
        <taxon>Ceutorhynchus</taxon>
    </lineage>
</organism>
<dbReference type="AlphaFoldDB" id="A0A9N9MK45"/>
<evidence type="ECO:0000313" key="4">
    <source>
        <dbReference type="EMBL" id="CAG9766390.1"/>
    </source>
</evidence>
<evidence type="ECO:0000256" key="1">
    <source>
        <dbReference type="ARBA" id="ARBA00007285"/>
    </source>
</evidence>
<dbReference type="PANTHER" id="PTHR13341:SF2">
    <property type="entry name" value="PROTEIN SEELE"/>
    <property type="match status" value="1"/>
</dbReference>
<comment type="similarity">
    <text evidence="1">Belongs to the canopy family.</text>
</comment>
<dbReference type="InterPro" id="IPR021852">
    <property type="entry name" value="DUF3456"/>
</dbReference>
<name>A0A9N9MK45_9CUCU</name>
<feature type="chain" id="PRO_5040409755" description="DUF3456 domain-containing protein" evidence="2">
    <location>
        <begin position="21"/>
        <end position="230"/>
    </location>
</feature>
<evidence type="ECO:0000259" key="3">
    <source>
        <dbReference type="Pfam" id="PF11938"/>
    </source>
</evidence>
<dbReference type="EMBL" id="OU892279">
    <property type="protein sequence ID" value="CAG9766390.1"/>
    <property type="molecule type" value="Genomic_DNA"/>
</dbReference>
<keyword evidence="5" id="KW-1185">Reference proteome</keyword>
<proteinExistence type="inferred from homology"/>
<dbReference type="InterPro" id="IPR042415">
    <property type="entry name" value="CNPY"/>
</dbReference>
<evidence type="ECO:0000256" key="2">
    <source>
        <dbReference type="SAM" id="SignalP"/>
    </source>
</evidence>
<feature type="domain" description="DUF3456" evidence="3">
    <location>
        <begin position="35"/>
        <end position="173"/>
    </location>
</feature>
<dbReference type="Proteomes" id="UP001152799">
    <property type="component" value="Chromosome 3"/>
</dbReference>
<keyword evidence="2" id="KW-0732">Signal</keyword>
<dbReference type="Pfam" id="PF11938">
    <property type="entry name" value="DUF3456"/>
    <property type="match status" value="1"/>
</dbReference>
<feature type="signal peptide" evidence="2">
    <location>
        <begin position="1"/>
        <end position="20"/>
    </location>
</feature>
<gene>
    <name evidence="4" type="ORF">CEUTPL_LOCUS6975</name>
</gene>
<dbReference type="GO" id="GO:0005783">
    <property type="term" value="C:endoplasmic reticulum"/>
    <property type="evidence" value="ECO:0007669"/>
    <property type="project" value="TreeGrafter"/>
</dbReference>